<comment type="caution">
    <text evidence="2">The sequence shown here is derived from an EMBL/GenBank/DDBJ whole genome shotgun (WGS) entry which is preliminary data.</text>
</comment>
<dbReference type="Proteomes" id="UP000564378">
    <property type="component" value="Unassembled WGS sequence"/>
</dbReference>
<dbReference type="SUPFAM" id="SSF54427">
    <property type="entry name" value="NTF2-like"/>
    <property type="match status" value="1"/>
</dbReference>
<organism evidence="2 3">
    <name type="scientific">Parasphingopyxis marina</name>
    <dbReference type="NCBI Taxonomy" id="2761622"/>
    <lineage>
        <taxon>Bacteria</taxon>
        <taxon>Pseudomonadati</taxon>
        <taxon>Pseudomonadota</taxon>
        <taxon>Alphaproteobacteria</taxon>
        <taxon>Sphingomonadales</taxon>
        <taxon>Sphingomonadaceae</taxon>
        <taxon>Parasphingopyxis</taxon>
    </lineage>
</organism>
<reference evidence="2 3" key="1">
    <citation type="submission" date="2020-08" db="EMBL/GenBank/DDBJ databases">
        <title>Draft genome sequence of Parasphingopyxis sp. GrpM-11.</title>
        <authorList>
            <person name="Oh J."/>
            <person name="Roh D.-H."/>
        </authorList>
    </citation>
    <scope>NUCLEOTIDE SEQUENCE [LARGE SCALE GENOMIC DNA]</scope>
    <source>
        <strain evidence="2 3">GrpM-11</strain>
    </source>
</reference>
<name>A0A842HWI6_9SPHN</name>
<dbReference type="InterPro" id="IPR037401">
    <property type="entry name" value="SnoaL-like"/>
</dbReference>
<dbReference type="InterPro" id="IPR032710">
    <property type="entry name" value="NTF2-like_dom_sf"/>
</dbReference>
<protein>
    <submittedName>
        <fullName evidence="2">Nuclear transport factor 2 family protein</fullName>
    </submittedName>
</protein>
<keyword evidence="3" id="KW-1185">Reference proteome</keyword>
<dbReference type="Gene3D" id="3.10.450.50">
    <property type="match status" value="1"/>
</dbReference>
<evidence type="ECO:0000313" key="2">
    <source>
        <dbReference type="EMBL" id="MBC2776777.1"/>
    </source>
</evidence>
<dbReference type="Pfam" id="PF12680">
    <property type="entry name" value="SnoaL_2"/>
    <property type="match status" value="1"/>
</dbReference>
<dbReference type="EMBL" id="JACJVJ010000001">
    <property type="protein sequence ID" value="MBC2776777.1"/>
    <property type="molecule type" value="Genomic_DNA"/>
</dbReference>
<evidence type="ECO:0000313" key="3">
    <source>
        <dbReference type="Proteomes" id="UP000564378"/>
    </source>
</evidence>
<dbReference type="RefSeq" id="WP_185800034.1">
    <property type="nucleotide sequence ID" value="NZ_JACJVJ010000001.1"/>
</dbReference>
<accession>A0A842HWI6</accession>
<gene>
    <name evidence="2" type="ORF">H6P80_04010</name>
</gene>
<sequence length="141" mass="15780">MTINGQPVREFLGAYIDAFNRSDYAALTDYYDDDVELVIGNGTVMRGKQAIVDFYSVVKSQTSRTIKILHCMEQDGVIAAEFESEFLALEDAPDFTSGPLAKGDRLYINSFAFYELGGGKFTRIRAAVFKRVWKRVGEDPA</sequence>
<dbReference type="CDD" id="cd00531">
    <property type="entry name" value="NTF2_like"/>
    <property type="match status" value="1"/>
</dbReference>
<dbReference type="AlphaFoldDB" id="A0A842HWI6"/>
<proteinExistence type="predicted"/>
<feature type="domain" description="SnoaL-like" evidence="1">
    <location>
        <begin position="14"/>
        <end position="123"/>
    </location>
</feature>
<evidence type="ECO:0000259" key="1">
    <source>
        <dbReference type="Pfam" id="PF12680"/>
    </source>
</evidence>